<accession>A0ABU6HTR2</accession>
<dbReference type="Pfam" id="PF26115">
    <property type="entry name" value="PDDEXK_GAPS4"/>
    <property type="match status" value="1"/>
</dbReference>
<evidence type="ECO:0000259" key="1">
    <source>
        <dbReference type="Pfam" id="PF26115"/>
    </source>
</evidence>
<sequence length="311" mass="35836">MGEWSKSVGEKGENVCKFIFENILNFNSLIENESISCIKGSKHRKKNSESNRKTHGIDGLVSYRNPLEDYSLDIGIISSKYTADSYPNSPTTVFKEHLADLAQTIECFSNSKIINNLNQNYTEVTKTETVGILVWLSNKSDLSFDLISKVNNIQIDSDLIFDRIILLDNNKVTFLYDSIFNVKKTFGSENVDFVYHNSGLNIVSQQNSFGKIFPLNYLYSDIIALRIISKEGILLSIFINDYFEESKFAQFLNFAKSFDHLNSVNKIILNFRNYDYLINEKSVKEKLTNFPMYILNKNLEINQFPSDFRNK</sequence>
<gene>
    <name evidence="2" type="ORF">SOP96_11915</name>
</gene>
<proteinExistence type="predicted"/>
<comment type="caution">
    <text evidence="2">The sequence shown here is derived from an EMBL/GenBank/DDBJ whole genome shotgun (WGS) entry which is preliminary data.</text>
</comment>
<dbReference type="InterPro" id="IPR058873">
    <property type="entry name" value="PDDEXK_GAPS4"/>
</dbReference>
<reference evidence="2 3" key="1">
    <citation type="submission" date="2024-01" db="EMBL/GenBank/DDBJ databases">
        <title>Chryseobacterium sp. T9W2-O.</title>
        <authorList>
            <person name="Maltman C."/>
        </authorList>
    </citation>
    <scope>NUCLEOTIDE SEQUENCE [LARGE SCALE GENOMIC DNA]</scope>
    <source>
        <strain evidence="2 3">T9W2-O</strain>
    </source>
</reference>
<dbReference type="Proteomes" id="UP001348397">
    <property type="component" value="Unassembled WGS sequence"/>
</dbReference>
<name>A0ABU6HTR2_9FLAO</name>
<keyword evidence="3" id="KW-1185">Reference proteome</keyword>
<evidence type="ECO:0000313" key="2">
    <source>
        <dbReference type="EMBL" id="MEC3876422.1"/>
    </source>
</evidence>
<evidence type="ECO:0000313" key="3">
    <source>
        <dbReference type="Proteomes" id="UP001348397"/>
    </source>
</evidence>
<organism evidence="2 3">
    <name type="scientific">Chryseobacterium salviniae</name>
    <dbReference type="NCBI Taxonomy" id="3101750"/>
    <lineage>
        <taxon>Bacteria</taxon>
        <taxon>Pseudomonadati</taxon>
        <taxon>Bacteroidota</taxon>
        <taxon>Flavobacteriia</taxon>
        <taxon>Flavobacteriales</taxon>
        <taxon>Weeksellaceae</taxon>
        <taxon>Chryseobacterium group</taxon>
        <taxon>Chryseobacterium</taxon>
    </lineage>
</organism>
<feature type="domain" description="GAPS4 PD-(D/E)XK nuclease" evidence="1">
    <location>
        <begin position="1"/>
        <end position="171"/>
    </location>
</feature>
<protein>
    <recommendedName>
        <fullName evidence="1">GAPS4 PD-(D/E)XK nuclease domain-containing protein</fullName>
    </recommendedName>
</protein>
<dbReference type="RefSeq" id="WP_326321162.1">
    <property type="nucleotide sequence ID" value="NZ_JAYLAA010000040.1"/>
</dbReference>
<dbReference type="EMBL" id="JAYLAA010000040">
    <property type="protein sequence ID" value="MEC3876422.1"/>
    <property type="molecule type" value="Genomic_DNA"/>
</dbReference>